<dbReference type="Proteomes" id="UP000829194">
    <property type="component" value="Chromosome"/>
</dbReference>
<gene>
    <name evidence="2" type="ORF">MOV92_09315</name>
</gene>
<sequence>MTSVICALALGLSSAGSAHAQVDLSTLDDKMAGPTTQVLVLGTVHLSTMPKDFDRRSLQPLIDRLVEFHPQIVTVEEMPGEQCDMAERHPAIYGEQGLAPYCRKPDAGKTATGLDVPAAIAQTHKTLKTWPAAPTPAQRRHLAALFMAANDDVSALVQWLQLPTAERRAGDGLDAALVAALEKSTRANSESGLIAAVVAARLGLQRVYAADDHTGDNVDVADAAAFGKAIQQAWDAAAAPMRPIRERQNALIKAGDMLGLYRYINSPAVMRANIDSDFAAALRDRSPEHYGQMYVAGWETRNLRMVANIRAAARERPGTRVLSIVGVSHKPWFDDLLGRMQGLRIVDAQEVLK</sequence>
<proteinExistence type="predicted"/>
<protein>
    <submittedName>
        <fullName evidence="2">DUF5694 domain-containing protein</fullName>
    </submittedName>
</protein>
<keyword evidence="3" id="KW-1185">Reference proteome</keyword>
<organism evidence="2 3">
    <name type="scientific">Lysobacter gummosus</name>
    <dbReference type="NCBI Taxonomy" id="262324"/>
    <lineage>
        <taxon>Bacteria</taxon>
        <taxon>Pseudomonadati</taxon>
        <taxon>Pseudomonadota</taxon>
        <taxon>Gammaproteobacteria</taxon>
        <taxon>Lysobacterales</taxon>
        <taxon>Lysobacteraceae</taxon>
        <taxon>Lysobacter</taxon>
    </lineage>
</organism>
<reference evidence="2 3" key="1">
    <citation type="submission" date="2022-03" db="EMBL/GenBank/DDBJ databases">
        <title>Complete genome sequence of Lysobacter capsici VKM B-2533 and Lysobacter gummosus 10.1.1, promising sources of lytic agents.</title>
        <authorList>
            <person name="Tarlachkov S.V."/>
            <person name="Kudryakova I.V."/>
            <person name="Afoshin A.S."/>
            <person name="Leontyevskaya E.A."/>
            <person name="Leontyevskaya N.V."/>
        </authorList>
    </citation>
    <scope>NUCLEOTIDE SEQUENCE [LARGE SCALE GENOMIC DNA]</scope>
    <source>
        <strain evidence="2 3">10.1.1</strain>
    </source>
</reference>
<evidence type="ECO:0000313" key="2">
    <source>
        <dbReference type="EMBL" id="UNP31416.1"/>
    </source>
</evidence>
<evidence type="ECO:0000256" key="1">
    <source>
        <dbReference type="SAM" id="SignalP"/>
    </source>
</evidence>
<accession>A0ABY3XIG7</accession>
<keyword evidence="1" id="KW-0732">Signal</keyword>
<dbReference type="EMBL" id="CP093547">
    <property type="protein sequence ID" value="UNP31416.1"/>
    <property type="molecule type" value="Genomic_DNA"/>
</dbReference>
<dbReference type="InterPro" id="IPR043749">
    <property type="entry name" value="DUF5694"/>
</dbReference>
<feature type="chain" id="PRO_5046642892" evidence="1">
    <location>
        <begin position="21"/>
        <end position="353"/>
    </location>
</feature>
<feature type="signal peptide" evidence="1">
    <location>
        <begin position="1"/>
        <end position="20"/>
    </location>
</feature>
<evidence type="ECO:0000313" key="3">
    <source>
        <dbReference type="Proteomes" id="UP000829194"/>
    </source>
</evidence>
<dbReference type="RefSeq" id="WP_057942557.1">
    <property type="nucleotide sequence ID" value="NZ_CP011131.1"/>
</dbReference>
<name>A0ABY3XIG7_9GAMM</name>
<dbReference type="Pfam" id="PF18950">
    <property type="entry name" value="DUF5694"/>
    <property type="match status" value="1"/>
</dbReference>